<organism evidence="1">
    <name type="scientific">marine metagenome</name>
    <dbReference type="NCBI Taxonomy" id="408172"/>
    <lineage>
        <taxon>unclassified sequences</taxon>
        <taxon>metagenomes</taxon>
        <taxon>ecological metagenomes</taxon>
    </lineage>
</organism>
<dbReference type="InterPro" id="IPR050583">
    <property type="entry name" value="Mycobacterial_A85_antigen"/>
</dbReference>
<gene>
    <name evidence="1" type="ORF">METZ01_LOCUS16371</name>
</gene>
<dbReference type="AlphaFoldDB" id="A0A381PB29"/>
<dbReference type="InterPro" id="IPR000801">
    <property type="entry name" value="Esterase-like"/>
</dbReference>
<dbReference type="InterPro" id="IPR029058">
    <property type="entry name" value="AB_hydrolase_fold"/>
</dbReference>
<dbReference type="EMBL" id="UINC01000917">
    <property type="protein sequence ID" value="SUZ63517.1"/>
    <property type="molecule type" value="Genomic_DNA"/>
</dbReference>
<protein>
    <recommendedName>
        <fullName evidence="2">Esterase</fullName>
    </recommendedName>
</protein>
<proteinExistence type="predicted"/>
<evidence type="ECO:0008006" key="2">
    <source>
        <dbReference type="Google" id="ProtNLM"/>
    </source>
</evidence>
<dbReference type="PANTHER" id="PTHR48098">
    <property type="entry name" value="ENTEROCHELIN ESTERASE-RELATED"/>
    <property type="match status" value="1"/>
</dbReference>
<dbReference type="Pfam" id="PF00756">
    <property type="entry name" value="Esterase"/>
    <property type="match status" value="1"/>
</dbReference>
<dbReference type="SUPFAM" id="SSF53474">
    <property type="entry name" value="alpha/beta-Hydrolases"/>
    <property type="match status" value="1"/>
</dbReference>
<name>A0A381PB29_9ZZZZ</name>
<accession>A0A381PB29</accession>
<evidence type="ECO:0000313" key="1">
    <source>
        <dbReference type="EMBL" id="SUZ63517.1"/>
    </source>
</evidence>
<reference evidence="1" key="1">
    <citation type="submission" date="2018-05" db="EMBL/GenBank/DDBJ databases">
        <authorList>
            <person name="Lanie J.A."/>
            <person name="Ng W.-L."/>
            <person name="Kazmierczak K.M."/>
            <person name="Andrzejewski T.M."/>
            <person name="Davidsen T.M."/>
            <person name="Wayne K.J."/>
            <person name="Tettelin H."/>
            <person name="Glass J.I."/>
            <person name="Rusch D."/>
            <person name="Podicherti R."/>
            <person name="Tsui H.-C.T."/>
            <person name="Winkler M.E."/>
        </authorList>
    </citation>
    <scope>NUCLEOTIDE SEQUENCE</scope>
</reference>
<dbReference type="Gene3D" id="3.40.50.1820">
    <property type="entry name" value="alpha/beta hydrolase"/>
    <property type="match status" value="1"/>
</dbReference>
<dbReference type="PANTHER" id="PTHR48098:SF3">
    <property type="entry name" value="IRON(III) ENTEROBACTIN ESTERASE"/>
    <property type="match status" value="1"/>
</dbReference>
<sequence>MVCRRLTLSGLIALVTVSSWTCNIGQAAFHFEIVVPPEVAEGPLDGRILLLVSNTDEPEPRFQRLRSLETPLIFGSDVENLIPGEPTVLDVNLLGFPIESISEIPPGEYFVQAVLNIYTTFNRADGHTVKAHMDHWEGQQWNRSPGNLYSSVKSVTIAPFSGGAVSIALTETIPPLEPVQDTNYVKHIKFKSDILSNWWGHDIDLGAVVVRPEGFDENPQARYPVVYWHGHFPRTFTGFQEEPPSQALTGAARERAEGRHSFFQDWVSGKLPRFLIVLMQHPTPFYDDSYAVNSANNGPYGDALTQELMPRVEEQFRAIGEPWARTLSGGSTGGWESLAWQVFYPDMFNGVWTFCPDPVDFRYFQLVNIYEDDNAFHPNSTWKTSAVRPWQRGTDDQVRFSQRDASHLESVLGSRGRSGDQMDIFMSVYGPVGDDGYPKLLYDKRTGEIDKSIVEYWRDNYDLRHILERDWETLGPKLVGKLHFFMGDTDTYFLEEATRLMEAFLEQTTAPYYEGSFDWGVRQPHCYSGMPEFPGQTSYQRVLPRMLEHILETAPVGADVTSWR</sequence>